<evidence type="ECO:0000313" key="9">
    <source>
        <dbReference type="Proteomes" id="UP000238312"/>
    </source>
</evidence>
<evidence type="ECO:0000256" key="7">
    <source>
        <dbReference type="SAM" id="Phobius"/>
    </source>
</evidence>
<dbReference type="PANTHER" id="PTHR33884">
    <property type="entry name" value="UPF0410 PROTEIN YMGE"/>
    <property type="match status" value="1"/>
</dbReference>
<reference evidence="8 9" key="1">
    <citation type="submission" date="2018-03" db="EMBL/GenBank/DDBJ databases">
        <title>Genomic Encyclopedia of Type Strains, Phase III (KMG-III): the genomes of soil and plant-associated and newly described type strains.</title>
        <authorList>
            <person name="Whitman W."/>
        </authorList>
    </citation>
    <scope>NUCLEOTIDE SEQUENCE [LARGE SCALE GENOMIC DNA]</scope>
    <source>
        <strain evidence="8 9">CGMCC 4.7104</strain>
    </source>
</reference>
<dbReference type="InterPro" id="IPR007341">
    <property type="entry name" value="Transgly_assoc"/>
</dbReference>
<keyword evidence="3" id="KW-1003">Cell membrane</keyword>
<comment type="subcellular location">
    <subcellularLocation>
        <location evidence="1">Cell membrane</location>
        <topology evidence="1">Multi-pass membrane protein</topology>
    </subcellularLocation>
</comment>
<dbReference type="EMBL" id="PVNG01000021">
    <property type="protein sequence ID" value="PRX59035.1"/>
    <property type="molecule type" value="Genomic_DNA"/>
</dbReference>
<sequence length="98" mass="10252">MGIIAWIILGLVAGLLARMLVPGKDSQGLIITLVLGIAGALLGGFVATEVFGVSGIQGFFNLSTWLCAIVGAAVLLLAYNLITGRRTGRRTGRWAGRR</sequence>
<evidence type="ECO:0000256" key="4">
    <source>
        <dbReference type="ARBA" id="ARBA00022692"/>
    </source>
</evidence>
<evidence type="ECO:0000313" key="8">
    <source>
        <dbReference type="EMBL" id="PRX59035.1"/>
    </source>
</evidence>
<dbReference type="GO" id="GO:0005886">
    <property type="term" value="C:plasma membrane"/>
    <property type="evidence" value="ECO:0007669"/>
    <property type="project" value="UniProtKB-SubCell"/>
</dbReference>
<feature type="transmembrane region" description="Helical" evidence="7">
    <location>
        <begin position="6"/>
        <end position="21"/>
    </location>
</feature>
<protein>
    <submittedName>
        <fullName evidence="8">Putative membrane protein YeaQ/YmgE (Transglycosylase-associated protein family)</fullName>
    </submittedName>
</protein>
<evidence type="ECO:0000256" key="5">
    <source>
        <dbReference type="ARBA" id="ARBA00022989"/>
    </source>
</evidence>
<comment type="similarity">
    <text evidence="2">Belongs to the UPF0410 family.</text>
</comment>
<dbReference type="AlphaFoldDB" id="A0A2T0MMI7"/>
<evidence type="ECO:0000256" key="3">
    <source>
        <dbReference type="ARBA" id="ARBA00022475"/>
    </source>
</evidence>
<dbReference type="RefSeq" id="WP_106248601.1">
    <property type="nucleotide sequence ID" value="NZ_PVNG01000021.1"/>
</dbReference>
<evidence type="ECO:0000256" key="6">
    <source>
        <dbReference type="ARBA" id="ARBA00023136"/>
    </source>
</evidence>
<feature type="transmembrane region" description="Helical" evidence="7">
    <location>
        <begin position="59"/>
        <end position="82"/>
    </location>
</feature>
<proteinExistence type="inferred from homology"/>
<keyword evidence="5 7" id="KW-1133">Transmembrane helix</keyword>
<dbReference type="Pfam" id="PF04226">
    <property type="entry name" value="Transgly_assoc"/>
    <property type="match status" value="1"/>
</dbReference>
<evidence type="ECO:0000256" key="2">
    <source>
        <dbReference type="ARBA" id="ARBA00011006"/>
    </source>
</evidence>
<dbReference type="PANTHER" id="PTHR33884:SF3">
    <property type="entry name" value="UPF0410 PROTEIN YMGE"/>
    <property type="match status" value="1"/>
</dbReference>
<name>A0A2T0MMI7_9ACTN</name>
<dbReference type="Proteomes" id="UP000238312">
    <property type="component" value="Unassembled WGS sequence"/>
</dbReference>
<gene>
    <name evidence="8" type="ORF">B0I32_121139</name>
</gene>
<dbReference type="OrthoDB" id="9811343at2"/>
<keyword evidence="4 7" id="KW-0812">Transmembrane</keyword>
<feature type="transmembrane region" description="Helical" evidence="7">
    <location>
        <begin position="28"/>
        <end position="47"/>
    </location>
</feature>
<accession>A0A2T0MMI7</accession>
<organism evidence="8 9">
    <name type="scientific">Nonomuraea fuscirosea</name>
    <dbReference type="NCBI Taxonomy" id="1291556"/>
    <lineage>
        <taxon>Bacteria</taxon>
        <taxon>Bacillati</taxon>
        <taxon>Actinomycetota</taxon>
        <taxon>Actinomycetes</taxon>
        <taxon>Streptosporangiales</taxon>
        <taxon>Streptosporangiaceae</taxon>
        <taxon>Nonomuraea</taxon>
    </lineage>
</organism>
<evidence type="ECO:0000256" key="1">
    <source>
        <dbReference type="ARBA" id="ARBA00004651"/>
    </source>
</evidence>
<keyword evidence="9" id="KW-1185">Reference proteome</keyword>
<keyword evidence="6 7" id="KW-0472">Membrane</keyword>
<comment type="caution">
    <text evidence="8">The sequence shown here is derived from an EMBL/GenBank/DDBJ whole genome shotgun (WGS) entry which is preliminary data.</text>
</comment>